<evidence type="ECO:0000313" key="13">
    <source>
        <dbReference type="Proteomes" id="UP000594263"/>
    </source>
</evidence>
<reference evidence="12" key="1">
    <citation type="submission" date="2021-01" db="UniProtKB">
        <authorList>
            <consortium name="EnsemblPlants"/>
        </authorList>
    </citation>
    <scope>IDENTIFICATION</scope>
</reference>
<keyword evidence="4 8" id="KW-0067">ATP-binding</keyword>
<keyword evidence="1 8" id="KW-0547">Nucleotide-binding</keyword>
<keyword evidence="2 8" id="KW-0378">Hydrolase</keyword>
<comment type="domain">
    <text evidence="9">The Q motif is unique to and characteristic of the DEAD box family of RNA helicases and controls ATP binding and hydrolysis.</text>
</comment>
<organism evidence="12 13">
    <name type="scientific">Kalanchoe fedtschenkoi</name>
    <name type="common">Lavender scallops</name>
    <name type="synonym">South American air plant</name>
    <dbReference type="NCBI Taxonomy" id="63787"/>
    <lineage>
        <taxon>Eukaryota</taxon>
        <taxon>Viridiplantae</taxon>
        <taxon>Streptophyta</taxon>
        <taxon>Embryophyta</taxon>
        <taxon>Tracheophyta</taxon>
        <taxon>Spermatophyta</taxon>
        <taxon>Magnoliopsida</taxon>
        <taxon>eudicotyledons</taxon>
        <taxon>Gunneridae</taxon>
        <taxon>Pentapetalae</taxon>
        <taxon>Saxifragales</taxon>
        <taxon>Crassulaceae</taxon>
        <taxon>Kalanchoe</taxon>
    </lineage>
</organism>
<comment type="catalytic activity">
    <reaction evidence="7 9">
        <text>ATP + H2O = ADP + phosphate + H(+)</text>
        <dbReference type="Rhea" id="RHEA:13065"/>
        <dbReference type="ChEBI" id="CHEBI:15377"/>
        <dbReference type="ChEBI" id="CHEBI:15378"/>
        <dbReference type="ChEBI" id="CHEBI:30616"/>
        <dbReference type="ChEBI" id="CHEBI:43474"/>
        <dbReference type="ChEBI" id="CHEBI:456216"/>
        <dbReference type="EC" id="3.6.4.13"/>
    </reaction>
</comment>
<dbReference type="Gramene" id="Kaladp0002s0063.1.v1.1">
    <property type="protein sequence ID" value="Kaladp0002s0063.1.v1.1"/>
    <property type="gene ID" value="Kaladp0002s0063.v1.1"/>
</dbReference>
<evidence type="ECO:0000259" key="11">
    <source>
        <dbReference type="PROSITE" id="PS51194"/>
    </source>
</evidence>
<evidence type="ECO:0000256" key="8">
    <source>
        <dbReference type="RuleBase" id="RU000492"/>
    </source>
</evidence>
<keyword evidence="13" id="KW-1185">Reference proteome</keyword>
<dbReference type="AlphaFoldDB" id="A0A7N0SVB9"/>
<dbReference type="Pfam" id="PF13959">
    <property type="entry name" value="CTE_SPB4"/>
    <property type="match status" value="1"/>
</dbReference>
<evidence type="ECO:0000256" key="5">
    <source>
        <dbReference type="ARBA" id="ARBA00022884"/>
    </source>
</evidence>
<dbReference type="SMART" id="SM01178">
    <property type="entry name" value="DUF4217"/>
    <property type="match status" value="1"/>
</dbReference>
<dbReference type="InterPro" id="IPR011545">
    <property type="entry name" value="DEAD/DEAH_box_helicase_dom"/>
</dbReference>
<dbReference type="InterPro" id="IPR000629">
    <property type="entry name" value="RNA-helicase_DEAD-box_CS"/>
</dbReference>
<dbReference type="Proteomes" id="UP000594263">
    <property type="component" value="Unplaced"/>
</dbReference>
<feature type="domain" description="Helicase C-terminal" evidence="11">
    <location>
        <begin position="135"/>
        <end position="295"/>
    </location>
</feature>
<dbReference type="InterPro" id="IPR001650">
    <property type="entry name" value="Helicase_C-like"/>
</dbReference>
<dbReference type="GO" id="GO:0005524">
    <property type="term" value="F:ATP binding"/>
    <property type="evidence" value="ECO:0007669"/>
    <property type="project" value="UniProtKB-UniRule"/>
</dbReference>
<evidence type="ECO:0000256" key="3">
    <source>
        <dbReference type="ARBA" id="ARBA00022806"/>
    </source>
</evidence>
<feature type="domain" description="Helicase ATP-binding" evidence="10">
    <location>
        <begin position="1"/>
        <end position="121"/>
    </location>
</feature>
<evidence type="ECO:0000313" key="12">
    <source>
        <dbReference type="EnsemblPlants" id="Kaladp0002s0063.1.v1.1"/>
    </source>
</evidence>
<dbReference type="EnsemblPlants" id="Kaladp0002s0063.1.v1.1">
    <property type="protein sequence ID" value="Kaladp0002s0063.1.v1.1"/>
    <property type="gene ID" value="Kaladp0002s0063.v1.1"/>
</dbReference>
<evidence type="ECO:0000256" key="4">
    <source>
        <dbReference type="ARBA" id="ARBA00022840"/>
    </source>
</evidence>
<dbReference type="EC" id="3.6.4.13" evidence="9"/>
<proteinExistence type="inferred from homology"/>
<dbReference type="SUPFAM" id="SSF52540">
    <property type="entry name" value="P-loop containing nucleoside triphosphate hydrolases"/>
    <property type="match status" value="1"/>
</dbReference>
<sequence length="387" mass="43872">MKTHAIAKELLKYHSQTLGLVIGGSAKKGEEERLSGGVNLLIATPGRLLDHLQYTKGFIIKNLKCLIIDEADRILEENFEETMKQIFKVLPKERQTALFSATQDKKVVELAHLSFSSDPIYIDVDEGRSKVTNEGLKQGYCIVPSEKRFIFLLSFLKKNKSKKVMVFFSSCGSVKFHAELLRYIKVGCFDIYGKQKQAKRTATFLNFCKAESGILLCTDVAARGLDIPDVDWIVQFDPPDDPTKYIHRVGRTARGEGSKGNALLLLTPEEIPFLEFLKVSRVPVEQCNYDMSKLLNVQSHLENVLSTNYFLHKSAKDAYRSYLLAYNSHSMKDCFDVRRLDLQAVATSFCLTSAPQVNLHIDSTPSVRKKKMRQPEGVKAFKKFRSR</sequence>
<dbReference type="CDD" id="cd18787">
    <property type="entry name" value="SF2_C_DEAD"/>
    <property type="match status" value="1"/>
</dbReference>
<dbReference type="PANTHER" id="PTHR24031">
    <property type="entry name" value="RNA HELICASE"/>
    <property type="match status" value="1"/>
</dbReference>
<protein>
    <recommendedName>
        <fullName evidence="9">ATP-dependent RNA helicase</fullName>
        <ecNumber evidence="9">3.6.4.13</ecNumber>
    </recommendedName>
</protein>
<dbReference type="GO" id="GO:0003724">
    <property type="term" value="F:RNA helicase activity"/>
    <property type="evidence" value="ECO:0007669"/>
    <property type="project" value="UniProtKB-EC"/>
</dbReference>
<dbReference type="OMA" id="NGEATMQ"/>
<evidence type="ECO:0000256" key="6">
    <source>
        <dbReference type="ARBA" id="ARBA00024357"/>
    </source>
</evidence>
<accession>A0A7N0SVB9</accession>
<name>A0A7N0SVB9_KALFE</name>
<dbReference type="Pfam" id="PF00271">
    <property type="entry name" value="Helicase_C"/>
    <property type="match status" value="1"/>
</dbReference>
<keyword evidence="5 9" id="KW-0694">RNA-binding</keyword>
<evidence type="ECO:0000256" key="2">
    <source>
        <dbReference type="ARBA" id="ARBA00022801"/>
    </source>
</evidence>
<evidence type="ECO:0000256" key="7">
    <source>
        <dbReference type="ARBA" id="ARBA00047984"/>
    </source>
</evidence>
<evidence type="ECO:0000256" key="9">
    <source>
        <dbReference type="RuleBase" id="RU365068"/>
    </source>
</evidence>
<evidence type="ECO:0000256" key="1">
    <source>
        <dbReference type="ARBA" id="ARBA00022741"/>
    </source>
</evidence>
<dbReference type="GO" id="GO:0016787">
    <property type="term" value="F:hydrolase activity"/>
    <property type="evidence" value="ECO:0007669"/>
    <property type="project" value="UniProtKB-KW"/>
</dbReference>
<dbReference type="GO" id="GO:0003723">
    <property type="term" value="F:RNA binding"/>
    <property type="evidence" value="ECO:0007669"/>
    <property type="project" value="UniProtKB-UniRule"/>
</dbReference>
<comment type="similarity">
    <text evidence="6">Belongs to the DEAD box helicase family. DDX18/HAS1 subfamily.</text>
</comment>
<evidence type="ECO:0000259" key="10">
    <source>
        <dbReference type="PROSITE" id="PS51192"/>
    </source>
</evidence>
<dbReference type="InterPro" id="IPR027417">
    <property type="entry name" value="P-loop_NTPase"/>
</dbReference>
<comment type="function">
    <text evidence="9">RNA helicase.</text>
</comment>
<dbReference type="PROSITE" id="PS51194">
    <property type="entry name" value="HELICASE_CTER"/>
    <property type="match status" value="1"/>
</dbReference>
<dbReference type="InterPro" id="IPR014001">
    <property type="entry name" value="Helicase_ATP-bd"/>
</dbReference>
<dbReference type="Gene3D" id="3.40.50.300">
    <property type="entry name" value="P-loop containing nucleotide triphosphate hydrolases"/>
    <property type="match status" value="2"/>
</dbReference>
<dbReference type="FunFam" id="3.40.50.300:FF:000379">
    <property type="entry name" value="RNA helicase"/>
    <property type="match status" value="1"/>
</dbReference>
<dbReference type="InterPro" id="IPR025313">
    <property type="entry name" value="SPB4-like_CTE"/>
</dbReference>
<dbReference type="SMART" id="SM00490">
    <property type="entry name" value="HELICc"/>
    <property type="match status" value="1"/>
</dbReference>
<dbReference type="PROSITE" id="PS51192">
    <property type="entry name" value="HELICASE_ATP_BIND_1"/>
    <property type="match status" value="1"/>
</dbReference>
<keyword evidence="3 8" id="KW-0347">Helicase</keyword>
<dbReference type="Pfam" id="PF00270">
    <property type="entry name" value="DEAD"/>
    <property type="match status" value="1"/>
</dbReference>
<dbReference type="PROSITE" id="PS00039">
    <property type="entry name" value="DEAD_ATP_HELICASE"/>
    <property type="match status" value="1"/>
</dbReference>